<keyword evidence="2" id="KW-1185">Reference proteome</keyword>
<accession>A0A7G9UYK4</accession>
<dbReference type="GeneID" id="77927298"/>
<dbReference type="KEGG" id="vg:77927298"/>
<protein>
    <submittedName>
        <fullName evidence="1">Uncharacterized protein</fullName>
    </submittedName>
</protein>
<dbReference type="RefSeq" id="YP_010651616.1">
    <property type="nucleotide sequence ID" value="NC_070783.1"/>
</dbReference>
<proteinExistence type="predicted"/>
<evidence type="ECO:0000313" key="2">
    <source>
        <dbReference type="Proteomes" id="UP000516151"/>
    </source>
</evidence>
<evidence type="ECO:0000313" key="1">
    <source>
        <dbReference type="EMBL" id="QNN99109.1"/>
    </source>
</evidence>
<dbReference type="Proteomes" id="UP000516151">
    <property type="component" value="Segment"/>
</dbReference>
<sequence>MATQKEVLENLVNQDEVLYWAHKNGVNLEAFSGGFYVDHEWQVNIDTEGKIVSVERRLDEPREL</sequence>
<name>A0A7G9UYK4_9CAUD</name>
<dbReference type="EMBL" id="MT684598">
    <property type="protein sequence ID" value="QNN99109.1"/>
    <property type="molecule type" value="Genomic_DNA"/>
</dbReference>
<organism evidence="1 2">
    <name type="scientific">Streptomyces phage Faust</name>
    <dbReference type="NCBI Taxonomy" id="2767565"/>
    <lineage>
        <taxon>Viruses</taxon>
        <taxon>Duplodnaviria</taxon>
        <taxon>Heunggongvirae</taxon>
        <taxon>Uroviricota</taxon>
        <taxon>Caudoviricetes</taxon>
        <taxon>Stanwilliamsviridae</taxon>
        <taxon>Loccivirinae</taxon>
        <taxon>Faustvirus</taxon>
        <taxon>Faustvirus faust</taxon>
    </lineage>
</organism>
<gene>
    <name evidence="1" type="primary">3</name>
    <name evidence="1" type="ORF">SEA_FAUST_3</name>
</gene>
<reference evidence="1 2" key="1">
    <citation type="submission" date="2020-06" db="EMBL/GenBank/DDBJ databases">
        <authorList>
            <person name="Arora M.N."/>
            <person name="Dalling M.T."/>
            <person name="Dawson S.P.M."/>
            <person name="Elia S.N."/>
            <person name="Burke B."/>
            <person name="Shaffer C.D."/>
            <person name="Weston-Hafer K.A."/>
            <person name="Garlena R.A."/>
            <person name="Russell D.A."/>
            <person name="Pope W.H."/>
            <person name="Jacobs-Sera D."/>
            <person name="Hatfull G.F."/>
        </authorList>
    </citation>
    <scope>NUCLEOTIDE SEQUENCE [LARGE SCALE GENOMIC DNA]</scope>
</reference>